<feature type="compositionally biased region" description="Basic residues" evidence="1">
    <location>
        <begin position="69"/>
        <end position="84"/>
    </location>
</feature>
<evidence type="ECO:0000313" key="2">
    <source>
        <dbReference type="EMBL" id="MFD1053804.1"/>
    </source>
</evidence>
<name>A0ABW3MW47_9MICO</name>
<organism evidence="2 3">
    <name type="scientific">Terrabacter terrigena</name>
    <dbReference type="NCBI Taxonomy" id="574718"/>
    <lineage>
        <taxon>Bacteria</taxon>
        <taxon>Bacillati</taxon>
        <taxon>Actinomycetota</taxon>
        <taxon>Actinomycetes</taxon>
        <taxon>Micrococcales</taxon>
        <taxon>Intrasporangiaceae</taxon>
        <taxon>Terrabacter</taxon>
    </lineage>
</organism>
<sequence>MGANTEPGWYYVGKGQLRYRDEVGWTAYEMDTRDVRAAEWPPATPAEMLRELRASGSDGSSRKFPSALRRLRRASRSAGRHRSA</sequence>
<dbReference type="EMBL" id="JBHTKH010000002">
    <property type="protein sequence ID" value="MFD1053804.1"/>
    <property type="molecule type" value="Genomic_DNA"/>
</dbReference>
<evidence type="ECO:0000256" key="1">
    <source>
        <dbReference type="SAM" id="MobiDB-lite"/>
    </source>
</evidence>
<feature type="region of interest" description="Disordered" evidence="1">
    <location>
        <begin position="52"/>
        <end position="84"/>
    </location>
</feature>
<dbReference type="RefSeq" id="WP_386051568.1">
    <property type="nucleotide sequence ID" value="NZ_JBHTKH010000002.1"/>
</dbReference>
<protein>
    <submittedName>
        <fullName evidence="2">Uncharacterized protein</fullName>
    </submittedName>
</protein>
<evidence type="ECO:0000313" key="3">
    <source>
        <dbReference type="Proteomes" id="UP001597046"/>
    </source>
</evidence>
<reference evidence="3" key="1">
    <citation type="journal article" date="2019" name="Int. J. Syst. Evol. Microbiol.">
        <title>The Global Catalogue of Microorganisms (GCM) 10K type strain sequencing project: providing services to taxonomists for standard genome sequencing and annotation.</title>
        <authorList>
            <consortium name="The Broad Institute Genomics Platform"/>
            <consortium name="The Broad Institute Genome Sequencing Center for Infectious Disease"/>
            <person name="Wu L."/>
            <person name="Ma J."/>
        </authorList>
    </citation>
    <scope>NUCLEOTIDE SEQUENCE [LARGE SCALE GENOMIC DNA]</scope>
    <source>
        <strain evidence="3">CCUG 57508</strain>
    </source>
</reference>
<dbReference type="Proteomes" id="UP001597046">
    <property type="component" value="Unassembled WGS sequence"/>
</dbReference>
<keyword evidence="3" id="KW-1185">Reference proteome</keyword>
<proteinExistence type="predicted"/>
<accession>A0ABW3MW47</accession>
<gene>
    <name evidence="2" type="ORF">ACFQ2V_05740</name>
</gene>
<comment type="caution">
    <text evidence="2">The sequence shown here is derived from an EMBL/GenBank/DDBJ whole genome shotgun (WGS) entry which is preliminary data.</text>
</comment>